<dbReference type="AlphaFoldDB" id="V8NEX6"/>
<dbReference type="Proteomes" id="UP000018936">
    <property type="component" value="Unassembled WGS sequence"/>
</dbReference>
<reference evidence="1 2" key="1">
    <citation type="journal article" date="2013" name="Proc. Natl. Acad. Sci. U.S.A.">
        <title>The king cobra genome reveals dynamic gene evolution and adaptation in the snake venom system.</title>
        <authorList>
            <person name="Vonk F.J."/>
            <person name="Casewell N.R."/>
            <person name="Henkel C.V."/>
            <person name="Heimberg A.M."/>
            <person name="Jansen H.J."/>
            <person name="McCleary R.J."/>
            <person name="Kerkkamp H.M."/>
            <person name="Vos R.A."/>
            <person name="Guerreiro I."/>
            <person name="Calvete J.J."/>
            <person name="Wuster W."/>
            <person name="Woods A.E."/>
            <person name="Logan J.M."/>
            <person name="Harrison R.A."/>
            <person name="Castoe T.A."/>
            <person name="de Koning A.P."/>
            <person name="Pollock D.D."/>
            <person name="Yandell M."/>
            <person name="Calderon D."/>
            <person name="Renjifo C."/>
            <person name="Currier R.B."/>
            <person name="Salgado D."/>
            <person name="Pla D."/>
            <person name="Sanz L."/>
            <person name="Hyder A.S."/>
            <person name="Ribeiro J.M."/>
            <person name="Arntzen J.W."/>
            <person name="van den Thillart G.E."/>
            <person name="Boetzer M."/>
            <person name="Pirovano W."/>
            <person name="Dirks R.P."/>
            <person name="Spaink H.P."/>
            <person name="Duboule D."/>
            <person name="McGlinn E."/>
            <person name="Kini R.M."/>
            <person name="Richardson M.K."/>
        </authorList>
    </citation>
    <scope>NUCLEOTIDE SEQUENCE</scope>
    <source>
        <tissue evidence="1">Blood</tissue>
    </source>
</reference>
<protein>
    <submittedName>
        <fullName evidence="1">Uncharacterized protein</fullName>
    </submittedName>
</protein>
<organism evidence="1 2">
    <name type="scientific">Ophiophagus hannah</name>
    <name type="common">King cobra</name>
    <name type="synonym">Naja hannah</name>
    <dbReference type="NCBI Taxonomy" id="8665"/>
    <lineage>
        <taxon>Eukaryota</taxon>
        <taxon>Metazoa</taxon>
        <taxon>Chordata</taxon>
        <taxon>Craniata</taxon>
        <taxon>Vertebrata</taxon>
        <taxon>Euteleostomi</taxon>
        <taxon>Lepidosauria</taxon>
        <taxon>Squamata</taxon>
        <taxon>Bifurcata</taxon>
        <taxon>Unidentata</taxon>
        <taxon>Episquamata</taxon>
        <taxon>Toxicofera</taxon>
        <taxon>Serpentes</taxon>
        <taxon>Colubroidea</taxon>
        <taxon>Elapidae</taxon>
        <taxon>Elapinae</taxon>
        <taxon>Ophiophagus</taxon>
    </lineage>
</organism>
<proteinExistence type="predicted"/>
<name>V8NEX6_OPHHA</name>
<comment type="caution">
    <text evidence="1">The sequence shown here is derived from an EMBL/GenBank/DDBJ whole genome shotgun (WGS) entry which is preliminary data.</text>
</comment>
<gene>
    <name evidence="1" type="ORF">L345_14145</name>
</gene>
<sequence length="73" mass="8361">MDISFQQCISSCKNQNFLNLQSSSDCVFLICYHCCIFIYDSKKPFYSNCGCGCCMPVYSFATSSKSHHLQFKE</sequence>
<dbReference type="EMBL" id="AZIM01004947">
    <property type="protein sequence ID" value="ETE60117.1"/>
    <property type="molecule type" value="Genomic_DNA"/>
</dbReference>
<evidence type="ECO:0000313" key="2">
    <source>
        <dbReference type="Proteomes" id="UP000018936"/>
    </source>
</evidence>
<accession>V8NEX6</accession>
<evidence type="ECO:0000313" key="1">
    <source>
        <dbReference type="EMBL" id="ETE60117.1"/>
    </source>
</evidence>
<keyword evidence="2" id="KW-1185">Reference proteome</keyword>